<dbReference type="Proteomes" id="UP001501752">
    <property type="component" value="Unassembled WGS sequence"/>
</dbReference>
<sequence length="216" mass="23665">MSLSIQPLSLAEAGAAVEKLHRHHRKPQGHKFSLALMSGKDLVGVAVVGRPVARAFDDGLTLEVTRVATDGATNACSALYGAAWRTARAAGYRRLITYTQDGESGASLRAVGWRRAAELSPRRGWDTPSRHRDDRGTDRIARVLWEITTANAAPAMRARDAIRDEIQCLACGDPMPLRRGRGRPARYCTPRCRQRAFRHRAEHSGPNSVTGEALGY</sequence>
<evidence type="ECO:0000313" key="2">
    <source>
        <dbReference type="Proteomes" id="UP001501752"/>
    </source>
</evidence>
<organism evidence="1 2">
    <name type="scientific">Kitasatospora terrestris</name>
    <dbReference type="NCBI Taxonomy" id="258051"/>
    <lineage>
        <taxon>Bacteria</taxon>
        <taxon>Bacillati</taxon>
        <taxon>Actinomycetota</taxon>
        <taxon>Actinomycetes</taxon>
        <taxon>Kitasatosporales</taxon>
        <taxon>Streptomycetaceae</taxon>
        <taxon>Kitasatospora</taxon>
    </lineage>
</organism>
<proteinExistence type="predicted"/>
<dbReference type="InterPro" id="IPR053780">
    <property type="entry name" value="Gp66-like"/>
</dbReference>
<keyword evidence="2" id="KW-1185">Reference proteome</keyword>
<dbReference type="NCBIfam" id="NF045478">
    <property type="entry name" value="XF1762_fam"/>
    <property type="match status" value="1"/>
</dbReference>
<comment type="caution">
    <text evidence="1">The sequence shown here is derived from an EMBL/GenBank/DDBJ whole genome shotgun (WGS) entry which is preliminary data.</text>
</comment>
<gene>
    <name evidence="1" type="ORF">GCM10023235_55580</name>
</gene>
<dbReference type="RefSeq" id="WP_345699609.1">
    <property type="nucleotide sequence ID" value="NZ_BAABIS010000001.1"/>
</dbReference>
<reference evidence="2" key="1">
    <citation type="journal article" date="2019" name="Int. J. Syst. Evol. Microbiol.">
        <title>The Global Catalogue of Microorganisms (GCM) 10K type strain sequencing project: providing services to taxonomists for standard genome sequencing and annotation.</title>
        <authorList>
            <consortium name="The Broad Institute Genomics Platform"/>
            <consortium name="The Broad Institute Genome Sequencing Center for Infectious Disease"/>
            <person name="Wu L."/>
            <person name="Ma J."/>
        </authorList>
    </citation>
    <scope>NUCLEOTIDE SEQUENCE [LARGE SCALE GENOMIC DNA]</scope>
    <source>
        <strain evidence="2">JCM 13006</strain>
    </source>
</reference>
<dbReference type="EMBL" id="BAABIS010000001">
    <property type="protein sequence ID" value="GAA4869720.1"/>
    <property type="molecule type" value="Genomic_DNA"/>
</dbReference>
<protein>
    <recommendedName>
        <fullName evidence="3">Zinc finger CGNR domain-containing protein</fullName>
    </recommendedName>
</protein>
<accession>A0ABP9E6B9</accession>
<name>A0ABP9E6B9_9ACTN</name>
<evidence type="ECO:0008006" key="3">
    <source>
        <dbReference type="Google" id="ProtNLM"/>
    </source>
</evidence>
<evidence type="ECO:0000313" key="1">
    <source>
        <dbReference type="EMBL" id="GAA4869720.1"/>
    </source>
</evidence>